<evidence type="ECO:0000256" key="1">
    <source>
        <dbReference type="ARBA" id="ARBA00004370"/>
    </source>
</evidence>
<dbReference type="HAMAP" id="MF_00911">
    <property type="entry name" value="FtsQ_subfam"/>
    <property type="match status" value="1"/>
</dbReference>
<accession>A0A842HWW8</accession>
<keyword evidence="13" id="KW-1185">Reference proteome</keyword>
<feature type="region of interest" description="Disordered" evidence="10">
    <location>
        <begin position="285"/>
        <end position="306"/>
    </location>
</feature>
<evidence type="ECO:0000256" key="4">
    <source>
        <dbReference type="ARBA" id="ARBA00022618"/>
    </source>
</evidence>
<dbReference type="InterPro" id="IPR013685">
    <property type="entry name" value="POTRA_FtsQ_type"/>
</dbReference>
<dbReference type="InterPro" id="IPR045335">
    <property type="entry name" value="FtsQ_C_sf"/>
</dbReference>
<comment type="subcellular location">
    <subcellularLocation>
        <location evidence="9">Cell inner membrane</location>
        <topology evidence="9">Single-pass type II membrane protein</topology>
    </subcellularLocation>
    <subcellularLocation>
        <location evidence="1">Membrane</location>
    </subcellularLocation>
    <text evidence="9">Localizes to the division septum.</text>
</comment>
<dbReference type="Proteomes" id="UP000564378">
    <property type="component" value="Unassembled WGS sequence"/>
</dbReference>
<keyword evidence="3 9" id="KW-0997">Cell inner membrane</keyword>
<name>A0A842HWW8_9SPHN</name>
<proteinExistence type="inferred from homology"/>
<dbReference type="Gene3D" id="3.40.50.11690">
    <property type="entry name" value="Cell division protein FtsQ/DivIB"/>
    <property type="match status" value="1"/>
</dbReference>
<feature type="domain" description="POTRA" evidence="11">
    <location>
        <begin position="88"/>
        <end position="156"/>
    </location>
</feature>
<evidence type="ECO:0000256" key="7">
    <source>
        <dbReference type="ARBA" id="ARBA00023136"/>
    </source>
</evidence>
<keyword evidence="2 9" id="KW-1003">Cell membrane</keyword>
<dbReference type="PANTHER" id="PTHR35851">
    <property type="entry name" value="CELL DIVISION PROTEIN FTSQ"/>
    <property type="match status" value="1"/>
</dbReference>
<dbReference type="GO" id="GO:0032153">
    <property type="term" value="C:cell division site"/>
    <property type="evidence" value="ECO:0007669"/>
    <property type="project" value="UniProtKB-UniRule"/>
</dbReference>
<evidence type="ECO:0000256" key="8">
    <source>
        <dbReference type="ARBA" id="ARBA00023306"/>
    </source>
</evidence>
<gene>
    <name evidence="9" type="primary">ftsQ</name>
    <name evidence="12" type="ORF">H6P80_04940</name>
</gene>
<feature type="region of interest" description="Disordered" evidence="10">
    <location>
        <begin position="1"/>
        <end position="32"/>
    </location>
</feature>
<dbReference type="InterPro" id="IPR005548">
    <property type="entry name" value="Cell_div_FtsQ/DivIB_C"/>
</dbReference>
<dbReference type="InterPro" id="IPR026579">
    <property type="entry name" value="FtsQ"/>
</dbReference>
<protein>
    <recommendedName>
        <fullName evidence="9">Cell division protein FtsQ</fullName>
    </recommendedName>
</protein>
<dbReference type="EMBL" id="JACJVJ010000001">
    <property type="protein sequence ID" value="MBC2776963.1"/>
    <property type="molecule type" value="Genomic_DNA"/>
</dbReference>
<keyword evidence="6 9" id="KW-1133">Transmembrane helix</keyword>
<evidence type="ECO:0000313" key="13">
    <source>
        <dbReference type="Proteomes" id="UP000564378"/>
    </source>
</evidence>
<comment type="caution">
    <text evidence="12">The sequence shown here is derived from an EMBL/GenBank/DDBJ whole genome shotgun (WGS) entry which is preliminary data.</text>
</comment>
<evidence type="ECO:0000256" key="2">
    <source>
        <dbReference type="ARBA" id="ARBA00022475"/>
    </source>
</evidence>
<evidence type="ECO:0000259" key="11">
    <source>
        <dbReference type="PROSITE" id="PS51779"/>
    </source>
</evidence>
<dbReference type="AlphaFoldDB" id="A0A842HWW8"/>
<comment type="function">
    <text evidence="9">Essential cell division protein.</text>
</comment>
<dbReference type="GO" id="GO:0043093">
    <property type="term" value="P:FtsZ-dependent cytokinesis"/>
    <property type="evidence" value="ECO:0007669"/>
    <property type="project" value="UniProtKB-UniRule"/>
</dbReference>
<keyword evidence="4 9" id="KW-0132">Cell division</keyword>
<evidence type="ECO:0000313" key="12">
    <source>
        <dbReference type="EMBL" id="MBC2776963.1"/>
    </source>
</evidence>
<dbReference type="Pfam" id="PF03799">
    <property type="entry name" value="FtsQ_DivIB_C"/>
    <property type="match status" value="1"/>
</dbReference>
<dbReference type="PROSITE" id="PS51779">
    <property type="entry name" value="POTRA"/>
    <property type="match status" value="1"/>
</dbReference>
<feature type="compositionally biased region" description="Acidic residues" evidence="10">
    <location>
        <begin position="294"/>
        <end position="306"/>
    </location>
</feature>
<evidence type="ECO:0000256" key="5">
    <source>
        <dbReference type="ARBA" id="ARBA00022692"/>
    </source>
</evidence>
<evidence type="ECO:0000256" key="6">
    <source>
        <dbReference type="ARBA" id="ARBA00022989"/>
    </source>
</evidence>
<dbReference type="GO" id="GO:0090529">
    <property type="term" value="P:cell septum assembly"/>
    <property type="evidence" value="ECO:0007669"/>
    <property type="project" value="InterPro"/>
</dbReference>
<keyword evidence="5 9" id="KW-0812">Transmembrane</keyword>
<dbReference type="Pfam" id="PF08478">
    <property type="entry name" value="POTRA_1"/>
    <property type="match status" value="1"/>
</dbReference>
<keyword evidence="7 9" id="KW-0472">Membrane</keyword>
<dbReference type="GO" id="GO:0005886">
    <property type="term" value="C:plasma membrane"/>
    <property type="evidence" value="ECO:0007669"/>
    <property type="project" value="UniProtKB-SubCell"/>
</dbReference>
<dbReference type="Gene3D" id="3.10.20.310">
    <property type="entry name" value="membrane protein fhac"/>
    <property type="match status" value="1"/>
</dbReference>
<dbReference type="InterPro" id="IPR034746">
    <property type="entry name" value="POTRA"/>
</dbReference>
<evidence type="ECO:0000256" key="9">
    <source>
        <dbReference type="HAMAP-Rule" id="MF_00911"/>
    </source>
</evidence>
<comment type="similarity">
    <text evidence="9">Belongs to the FtsQ/DivIB family. FtsQ subfamily.</text>
</comment>
<evidence type="ECO:0000256" key="10">
    <source>
        <dbReference type="SAM" id="MobiDB-lite"/>
    </source>
</evidence>
<feature type="compositionally biased region" description="Basic residues" evidence="10">
    <location>
        <begin position="1"/>
        <end position="24"/>
    </location>
</feature>
<sequence>MSQSRNRRKAAPRKRASAKRKPARKPPSQPISARLATILPMQEETIRRSGRFAVLGGLGVAMAAGAMAIQLPQMIGWQIGEGIGRLGFTVERVEILGIDRMERLPVYAVALDQPSMAMPNVDIDEIRTRVEALAWVQEARVSRRLPDTLVVSITERSPSAIWQHDQQLFLVDSDGAVLEEVPLDAMPDLPLIVGPRANRQVASFEALMDSAPALKPMLAGATWVGNRRWDLRFQSGETLALPEGHEDAARALVRFARMDGVTGLLGEGFRRFDMRVPDRFVVRVARNAPTPEPPAEDEAEADTDTI</sequence>
<reference evidence="12 13" key="1">
    <citation type="submission" date="2020-08" db="EMBL/GenBank/DDBJ databases">
        <title>Draft genome sequence of Parasphingopyxis sp. GrpM-11.</title>
        <authorList>
            <person name="Oh J."/>
            <person name="Roh D.-H."/>
        </authorList>
    </citation>
    <scope>NUCLEOTIDE SEQUENCE [LARGE SCALE GENOMIC DNA]</scope>
    <source>
        <strain evidence="12 13">GrpM-11</strain>
    </source>
</reference>
<keyword evidence="8 9" id="KW-0131">Cell cycle</keyword>
<dbReference type="PANTHER" id="PTHR35851:SF1">
    <property type="entry name" value="CELL DIVISION PROTEIN FTSQ"/>
    <property type="match status" value="1"/>
</dbReference>
<dbReference type="RefSeq" id="WP_185800211.1">
    <property type="nucleotide sequence ID" value="NZ_JACJVJ010000001.1"/>
</dbReference>
<organism evidence="12 13">
    <name type="scientific">Parasphingopyxis marina</name>
    <dbReference type="NCBI Taxonomy" id="2761622"/>
    <lineage>
        <taxon>Bacteria</taxon>
        <taxon>Pseudomonadati</taxon>
        <taxon>Pseudomonadota</taxon>
        <taxon>Alphaproteobacteria</taxon>
        <taxon>Sphingomonadales</taxon>
        <taxon>Sphingomonadaceae</taxon>
        <taxon>Parasphingopyxis</taxon>
    </lineage>
</organism>
<evidence type="ECO:0000256" key="3">
    <source>
        <dbReference type="ARBA" id="ARBA00022519"/>
    </source>
</evidence>